<evidence type="ECO:0000313" key="2">
    <source>
        <dbReference type="Proteomes" id="UP000614741"/>
    </source>
</evidence>
<sequence length="153" mass="16535">MKNARDLLDAVAHSAALLNYAAALAPDGAPLSTLHEQIEVLSRAVARAQVLLTIDPDATLDKPMSASTFTDQDRADAAMTIDALETAAAMPSAPITVVMRVRSLGEDSLEDAIRRWIDGQHFTALPGDHRYDLDANRFVAQLAERFLPPADRS</sequence>
<comment type="caution">
    <text evidence="1">The sequence shown here is derived from an EMBL/GenBank/DDBJ whole genome shotgun (WGS) entry which is preliminary data.</text>
</comment>
<proteinExistence type="predicted"/>
<accession>A0ABQ4DJ03</accession>
<evidence type="ECO:0000313" key="1">
    <source>
        <dbReference type="EMBL" id="GIG39320.1"/>
    </source>
</evidence>
<protein>
    <recommendedName>
        <fullName evidence="3">DUF222 domain-containing protein</fullName>
    </recommendedName>
</protein>
<reference evidence="1 2" key="1">
    <citation type="submission" date="2021-01" db="EMBL/GenBank/DDBJ databases">
        <title>Whole genome shotgun sequence of Cellulomonas phragmiteti NBRC 110785.</title>
        <authorList>
            <person name="Komaki H."/>
            <person name="Tamura T."/>
        </authorList>
    </citation>
    <scope>NUCLEOTIDE SEQUENCE [LARGE SCALE GENOMIC DNA]</scope>
    <source>
        <strain evidence="1 2">NBRC 110785</strain>
    </source>
</reference>
<name>A0ABQ4DJ03_9CELL</name>
<gene>
    <name evidence="1" type="ORF">Cph01nite_10820</name>
</gene>
<dbReference type="RefSeq" id="WP_203671911.1">
    <property type="nucleotide sequence ID" value="NZ_BONP01000004.1"/>
</dbReference>
<dbReference type="Proteomes" id="UP000614741">
    <property type="component" value="Unassembled WGS sequence"/>
</dbReference>
<organism evidence="1 2">
    <name type="scientific">Cellulomonas phragmiteti</name>
    <dbReference type="NCBI Taxonomy" id="478780"/>
    <lineage>
        <taxon>Bacteria</taxon>
        <taxon>Bacillati</taxon>
        <taxon>Actinomycetota</taxon>
        <taxon>Actinomycetes</taxon>
        <taxon>Micrococcales</taxon>
        <taxon>Cellulomonadaceae</taxon>
        <taxon>Cellulomonas</taxon>
    </lineage>
</organism>
<keyword evidence="2" id="KW-1185">Reference proteome</keyword>
<dbReference type="EMBL" id="BONP01000004">
    <property type="protein sequence ID" value="GIG39320.1"/>
    <property type="molecule type" value="Genomic_DNA"/>
</dbReference>
<evidence type="ECO:0008006" key="3">
    <source>
        <dbReference type="Google" id="ProtNLM"/>
    </source>
</evidence>